<keyword evidence="2" id="KW-1185">Reference proteome</keyword>
<dbReference type="AlphaFoldDB" id="A0A3L8PXJ2"/>
<dbReference type="Proteomes" id="UP000281474">
    <property type="component" value="Unassembled WGS sequence"/>
</dbReference>
<dbReference type="RefSeq" id="WP_121838729.1">
    <property type="nucleotide sequence ID" value="NZ_ML014772.1"/>
</dbReference>
<evidence type="ECO:0000313" key="1">
    <source>
        <dbReference type="EMBL" id="RLV59985.1"/>
    </source>
</evidence>
<comment type="caution">
    <text evidence="1">The sequence shown here is derived from an EMBL/GenBank/DDBJ whole genome shotgun (WGS) entry which is preliminary data.</text>
</comment>
<organism evidence="1 2">
    <name type="scientific">Parashewanella curva</name>
    <dbReference type="NCBI Taxonomy" id="2338552"/>
    <lineage>
        <taxon>Bacteria</taxon>
        <taxon>Pseudomonadati</taxon>
        <taxon>Pseudomonadota</taxon>
        <taxon>Gammaproteobacteria</taxon>
        <taxon>Alteromonadales</taxon>
        <taxon>Shewanellaceae</taxon>
        <taxon>Parashewanella</taxon>
    </lineage>
</organism>
<accession>A0A3L8PXJ2</accession>
<dbReference type="EMBL" id="QZEI01000023">
    <property type="protein sequence ID" value="RLV59985.1"/>
    <property type="molecule type" value="Genomic_DNA"/>
</dbReference>
<name>A0A3L8PXJ2_9GAMM</name>
<proteinExistence type="predicted"/>
<reference evidence="1 2" key="1">
    <citation type="submission" date="2018-09" db="EMBL/GenBank/DDBJ databases">
        <title>Phylogeny of the Shewanellaceae, and recommendation for two new genera, Pseudoshewanella and Parashewanella.</title>
        <authorList>
            <person name="Wang G."/>
        </authorList>
    </citation>
    <scope>NUCLEOTIDE SEQUENCE [LARGE SCALE GENOMIC DNA]</scope>
    <source>
        <strain evidence="1 2">C51</strain>
    </source>
</reference>
<evidence type="ECO:0000313" key="2">
    <source>
        <dbReference type="Proteomes" id="UP000281474"/>
    </source>
</evidence>
<sequence>MVSSSQSQTEQPWQNKVECVLALKDSQGKVLAYKANIGFRQLTDTVLYGANAMDGFWSIDVFDHRPHDSNLKNSTSDFGEIVEKIQSGQMTDEEYLSPRCKICKEEIEQNKQLMHFFDTVNAQYKLLASQPEQDVFIDLTVKLKS</sequence>
<gene>
    <name evidence="1" type="ORF">D5018_09275</name>
</gene>
<protein>
    <submittedName>
        <fullName evidence="1">Uncharacterized protein</fullName>
    </submittedName>
</protein>